<dbReference type="PANTHER" id="PTHR47691">
    <property type="entry name" value="REGULATOR-RELATED"/>
    <property type="match status" value="1"/>
</dbReference>
<dbReference type="CDD" id="cd06170">
    <property type="entry name" value="LuxR_C_like"/>
    <property type="match status" value="1"/>
</dbReference>
<feature type="compositionally biased region" description="Basic residues" evidence="1">
    <location>
        <begin position="1"/>
        <end position="17"/>
    </location>
</feature>
<feature type="domain" description="HTH luxR-type" evidence="2">
    <location>
        <begin position="750"/>
        <end position="815"/>
    </location>
</feature>
<dbReference type="Gene3D" id="1.25.40.10">
    <property type="entry name" value="Tetratricopeptide repeat domain"/>
    <property type="match status" value="1"/>
</dbReference>
<dbReference type="GO" id="GO:0006355">
    <property type="term" value="P:regulation of DNA-templated transcription"/>
    <property type="evidence" value="ECO:0007669"/>
    <property type="project" value="InterPro"/>
</dbReference>
<protein>
    <submittedName>
        <fullName evidence="3">LuxR family transcriptional regulator</fullName>
    </submittedName>
</protein>
<dbReference type="InterPro" id="IPR011990">
    <property type="entry name" value="TPR-like_helical_dom_sf"/>
</dbReference>
<dbReference type="AlphaFoldDB" id="A0A3M2L9H3"/>
<evidence type="ECO:0000256" key="1">
    <source>
        <dbReference type="SAM" id="MobiDB-lite"/>
    </source>
</evidence>
<dbReference type="SUPFAM" id="SSF48452">
    <property type="entry name" value="TPR-like"/>
    <property type="match status" value="1"/>
</dbReference>
<proteinExistence type="predicted"/>
<organism evidence="3 4">
    <name type="scientific">Nocardia stercoris</name>
    <dbReference type="NCBI Taxonomy" id="2483361"/>
    <lineage>
        <taxon>Bacteria</taxon>
        <taxon>Bacillati</taxon>
        <taxon>Actinomycetota</taxon>
        <taxon>Actinomycetes</taxon>
        <taxon>Mycobacteriales</taxon>
        <taxon>Nocardiaceae</taxon>
        <taxon>Nocardia</taxon>
    </lineage>
</organism>
<dbReference type="InterPro" id="IPR000792">
    <property type="entry name" value="Tscrpt_reg_LuxR_C"/>
</dbReference>
<dbReference type="SUPFAM" id="SSF46894">
    <property type="entry name" value="C-terminal effector domain of the bipartite response regulators"/>
    <property type="match status" value="1"/>
</dbReference>
<dbReference type="EMBL" id="RFFH01000002">
    <property type="protein sequence ID" value="RMI34251.1"/>
    <property type="molecule type" value="Genomic_DNA"/>
</dbReference>
<sequence length="819" mass="86672">MPHGLRHHRRRGLRNRPGRREDLAGRADVVDHRCVDARAEAPWLDTSIAAAGPDRPLPAGLPQPVTTCIGREPDLAELRATLRTHRIVTLTGAGGAGKSRLGLELARECGAEFAGACWLVELAAVTDPDLIPRAIAAAVGVPEHFERPAADGLAARLGPANALVLLDNCEHLIAATAAVTAELLARCGGLRIVATSRERLGITGEAVHHVRGLSVPDSDDPAVVARADSARLFLARASALQPRLRLTAANARSIGQICRRLDGLPLAIELAAARAGSLGVEQVAARLDDQFALLTQGSRVGLPHHRTLAAAVDWSYHLLTPAERELFENLAVFAGSFAIDDIRAVCAGETDDLLAGLIDKSLVVFDPDNPPNCYRLLETLRGYGQARLRERPDGDRISAAHAAHFRRVAESARAAFHGPAELVWLTRLEATHPNIRAALTWSVEHGDVVTATAIAGAIPHFWGTHGHYREGRQWLARVAAMPGTAGPFLTARALLATGILAIIQTDVPPARDALDRAAAMFGELSDHPLRAHALRYRGLTAMMAGDLTGAADHIRESLHCARAAIAAGQPGGRLAEGWAYLLQVVAALGRQDFPAARAAAEAAEPVLLECGDREGIGWVSLGLAVTAWHGDRLAEGAAHARTCLEVFADLHGMAGLANGLAVAAYLALSGSRAPRSAELLGASEAVREDTGISLLPFGAWWALEPRAKAATVLGAGAFDAHRRTGADAARTDLRGFVGKAIGELAGETAESTPEQTLTPRENQVAELVALGRTNRQIARALGISEKTAEVHVRHIMGKLDARARAEVAAWYAAASTRSK</sequence>
<dbReference type="InterPro" id="IPR027417">
    <property type="entry name" value="P-loop_NTPase"/>
</dbReference>
<dbReference type="PROSITE" id="PS50043">
    <property type="entry name" value="HTH_LUXR_2"/>
    <property type="match status" value="1"/>
</dbReference>
<evidence type="ECO:0000313" key="4">
    <source>
        <dbReference type="Proteomes" id="UP000279275"/>
    </source>
</evidence>
<dbReference type="PRINTS" id="PR00038">
    <property type="entry name" value="HTHLUXR"/>
</dbReference>
<evidence type="ECO:0000313" key="3">
    <source>
        <dbReference type="EMBL" id="RMI34251.1"/>
    </source>
</evidence>
<name>A0A3M2L9H3_9NOCA</name>
<dbReference type="Gene3D" id="3.40.50.300">
    <property type="entry name" value="P-loop containing nucleotide triphosphate hydrolases"/>
    <property type="match status" value="1"/>
</dbReference>
<dbReference type="InterPro" id="IPR036388">
    <property type="entry name" value="WH-like_DNA-bd_sf"/>
</dbReference>
<dbReference type="Pfam" id="PF00196">
    <property type="entry name" value="GerE"/>
    <property type="match status" value="1"/>
</dbReference>
<dbReference type="GO" id="GO:0003677">
    <property type="term" value="F:DNA binding"/>
    <property type="evidence" value="ECO:0007669"/>
    <property type="project" value="InterPro"/>
</dbReference>
<keyword evidence="4" id="KW-1185">Reference proteome</keyword>
<dbReference type="InterPro" id="IPR016032">
    <property type="entry name" value="Sig_transdc_resp-reg_C-effctor"/>
</dbReference>
<gene>
    <name evidence="3" type="ORF">EBN03_07530</name>
</gene>
<comment type="caution">
    <text evidence="3">The sequence shown here is derived from an EMBL/GenBank/DDBJ whole genome shotgun (WGS) entry which is preliminary data.</text>
</comment>
<dbReference type="PANTHER" id="PTHR47691:SF3">
    <property type="entry name" value="HTH-TYPE TRANSCRIPTIONAL REGULATOR RV0890C-RELATED"/>
    <property type="match status" value="1"/>
</dbReference>
<accession>A0A3M2L9H3</accession>
<dbReference type="Proteomes" id="UP000279275">
    <property type="component" value="Unassembled WGS sequence"/>
</dbReference>
<evidence type="ECO:0000259" key="2">
    <source>
        <dbReference type="PROSITE" id="PS50043"/>
    </source>
</evidence>
<dbReference type="Gene3D" id="1.10.10.10">
    <property type="entry name" value="Winged helix-like DNA-binding domain superfamily/Winged helix DNA-binding domain"/>
    <property type="match status" value="1"/>
</dbReference>
<dbReference type="SMART" id="SM00421">
    <property type="entry name" value="HTH_LUXR"/>
    <property type="match status" value="1"/>
</dbReference>
<dbReference type="SUPFAM" id="SSF52540">
    <property type="entry name" value="P-loop containing nucleoside triphosphate hydrolases"/>
    <property type="match status" value="1"/>
</dbReference>
<feature type="region of interest" description="Disordered" evidence="1">
    <location>
        <begin position="1"/>
        <end position="20"/>
    </location>
</feature>
<reference evidence="3 4" key="1">
    <citation type="submission" date="2018-10" db="EMBL/GenBank/DDBJ databases">
        <title>Isolation from cow dung.</title>
        <authorList>
            <person name="Ling L."/>
        </authorList>
    </citation>
    <scope>NUCLEOTIDE SEQUENCE [LARGE SCALE GENOMIC DNA]</scope>
    <source>
        <strain evidence="3 4">NEAU-LL90</strain>
    </source>
</reference>